<feature type="region of interest" description="Disordered" evidence="1">
    <location>
        <begin position="23"/>
        <end position="66"/>
    </location>
</feature>
<gene>
    <name evidence="2" type="ORF">MPIPNATIZW_LOCUS18891</name>
</gene>
<accession>A0ABP0AJ92</accession>
<evidence type="ECO:0000313" key="2">
    <source>
        <dbReference type="EMBL" id="CAK6450585.1"/>
    </source>
</evidence>
<name>A0ABP0AJ92_PIPNA</name>
<proteinExistence type="predicted"/>
<evidence type="ECO:0000256" key="1">
    <source>
        <dbReference type="SAM" id="MobiDB-lite"/>
    </source>
</evidence>
<dbReference type="Proteomes" id="UP001314169">
    <property type="component" value="Chromosome X"/>
</dbReference>
<reference evidence="2" key="1">
    <citation type="submission" date="2023-12" db="EMBL/GenBank/DDBJ databases">
        <authorList>
            <person name="Brown T."/>
        </authorList>
    </citation>
    <scope>NUCLEOTIDE SEQUENCE</scope>
</reference>
<keyword evidence="3" id="KW-1185">Reference proteome</keyword>
<organism evidence="2 3">
    <name type="scientific">Pipistrellus nathusii</name>
    <name type="common">Nathusius' pipistrelle</name>
    <dbReference type="NCBI Taxonomy" id="59473"/>
    <lineage>
        <taxon>Eukaryota</taxon>
        <taxon>Metazoa</taxon>
        <taxon>Chordata</taxon>
        <taxon>Craniata</taxon>
        <taxon>Vertebrata</taxon>
        <taxon>Euteleostomi</taxon>
        <taxon>Mammalia</taxon>
        <taxon>Eutheria</taxon>
        <taxon>Laurasiatheria</taxon>
        <taxon>Chiroptera</taxon>
        <taxon>Yangochiroptera</taxon>
        <taxon>Vespertilionidae</taxon>
        <taxon>Pipistrellus</taxon>
    </lineage>
</organism>
<protein>
    <submittedName>
        <fullName evidence="2">Uncharacterized protein</fullName>
    </submittedName>
</protein>
<evidence type="ECO:0000313" key="3">
    <source>
        <dbReference type="Proteomes" id="UP001314169"/>
    </source>
</evidence>
<sequence length="107" mass="11489">MPTLSIPAELFEVTVPVHREEVSRQSPGVDTHAGAEEALPGCASKARDRPEPATCRPSPAYGARNTPLQRPWGLAFGVTSGATGEGRRESFPLELNYLPARHEAKLA</sequence>
<dbReference type="EMBL" id="OY882879">
    <property type="protein sequence ID" value="CAK6450585.1"/>
    <property type="molecule type" value="Genomic_DNA"/>
</dbReference>